<protein>
    <recommendedName>
        <fullName evidence="6">RING-type domain-containing protein</fullName>
    </recommendedName>
</protein>
<dbReference type="GO" id="GO:0061630">
    <property type="term" value="F:ubiquitin protein ligase activity"/>
    <property type="evidence" value="ECO:0007669"/>
    <property type="project" value="TreeGrafter"/>
</dbReference>
<evidence type="ECO:0000256" key="5">
    <source>
        <dbReference type="SAM" id="Phobius"/>
    </source>
</evidence>
<feature type="transmembrane region" description="Helical" evidence="5">
    <location>
        <begin position="21"/>
        <end position="40"/>
    </location>
</feature>
<dbReference type="PROSITE" id="PS50089">
    <property type="entry name" value="ZF_RING_2"/>
    <property type="match status" value="1"/>
</dbReference>
<keyword evidence="8" id="KW-1185">Reference proteome</keyword>
<dbReference type="Gene3D" id="3.30.40.10">
    <property type="entry name" value="Zinc/RING finger domain, C3HC4 (zinc finger)"/>
    <property type="match status" value="1"/>
</dbReference>
<reference evidence="7" key="1">
    <citation type="submission" date="2021-09" db="EMBL/GenBank/DDBJ databases">
        <authorList>
            <consortium name="AG Swart"/>
            <person name="Singh M."/>
            <person name="Singh A."/>
            <person name="Seah K."/>
            <person name="Emmerich C."/>
        </authorList>
    </citation>
    <scope>NUCLEOTIDE SEQUENCE</scope>
    <source>
        <strain evidence="7">ATCC30299</strain>
    </source>
</reference>
<feature type="domain" description="RING-type" evidence="6">
    <location>
        <begin position="183"/>
        <end position="224"/>
    </location>
</feature>
<dbReference type="SUPFAM" id="SSF57850">
    <property type="entry name" value="RING/U-box"/>
    <property type="match status" value="1"/>
</dbReference>
<sequence>MEESYFPTQEQHHQRSRGSTFYLLYATYTIVKIGCIIGVLSADGSLCPRTLYVYLILYTATEGYELLFLLLLSLHRYCLQVTTSSFLIRTGQASYECFRLIITIAITVELCKEPSSIHHSSGILSLILIIAGYLKYLFIVAIGVLYYFYFRRFITARTPSRLQPVSEDELDTYIGPMPEGETCSICYEESNVDSLCVVLRCKHGFHRHCLKDWVLIKGSCPICRTPVRNV</sequence>
<name>A0AAU9IZF2_9CILI</name>
<dbReference type="InterPro" id="IPR051834">
    <property type="entry name" value="RING_finger_E3_ligase"/>
</dbReference>
<keyword evidence="5" id="KW-1133">Transmembrane helix</keyword>
<keyword evidence="1" id="KW-0479">Metal-binding</keyword>
<feature type="transmembrane region" description="Helical" evidence="5">
    <location>
        <begin position="122"/>
        <end position="149"/>
    </location>
</feature>
<dbReference type="EMBL" id="CAJZBQ010000025">
    <property type="protein sequence ID" value="CAG9320258.1"/>
    <property type="molecule type" value="Genomic_DNA"/>
</dbReference>
<comment type="caution">
    <text evidence="7">The sequence shown here is derived from an EMBL/GenBank/DDBJ whole genome shotgun (WGS) entry which is preliminary data.</text>
</comment>
<evidence type="ECO:0000313" key="7">
    <source>
        <dbReference type="EMBL" id="CAG9320258.1"/>
    </source>
</evidence>
<dbReference type="GO" id="GO:0006511">
    <property type="term" value="P:ubiquitin-dependent protein catabolic process"/>
    <property type="evidence" value="ECO:0007669"/>
    <property type="project" value="TreeGrafter"/>
</dbReference>
<proteinExistence type="predicted"/>
<organism evidence="7 8">
    <name type="scientific">Blepharisma stoltei</name>
    <dbReference type="NCBI Taxonomy" id="1481888"/>
    <lineage>
        <taxon>Eukaryota</taxon>
        <taxon>Sar</taxon>
        <taxon>Alveolata</taxon>
        <taxon>Ciliophora</taxon>
        <taxon>Postciliodesmatophora</taxon>
        <taxon>Heterotrichea</taxon>
        <taxon>Heterotrichida</taxon>
        <taxon>Blepharismidae</taxon>
        <taxon>Blepharisma</taxon>
    </lineage>
</organism>
<dbReference type="AlphaFoldDB" id="A0AAU9IZF2"/>
<dbReference type="Pfam" id="PF13639">
    <property type="entry name" value="zf-RING_2"/>
    <property type="match status" value="1"/>
</dbReference>
<evidence type="ECO:0000313" key="8">
    <source>
        <dbReference type="Proteomes" id="UP001162131"/>
    </source>
</evidence>
<keyword evidence="5" id="KW-0472">Membrane</keyword>
<dbReference type="GO" id="GO:0005634">
    <property type="term" value="C:nucleus"/>
    <property type="evidence" value="ECO:0007669"/>
    <property type="project" value="TreeGrafter"/>
</dbReference>
<feature type="transmembrane region" description="Helical" evidence="5">
    <location>
        <begin position="52"/>
        <end position="72"/>
    </location>
</feature>
<dbReference type="Proteomes" id="UP001162131">
    <property type="component" value="Unassembled WGS sequence"/>
</dbReference>
<gene>
    <name evidence="7" type="ORF">BSTOLATCC_MIC26180</name>
</gene>
<dbReference type="PANTHER" id="PTHR45931:SF3">
    <property type="entry name" value="RING ZINC FINGER-CONTAINING PROTEIN"/>
    <property type="match status" value="1"/>
</dbReference>
<keyword evidence="5" id="KW-0812">Transmembrane</keyword>
<keyword evidence="2 4" id="KW-0863">Zinc-finger</keyword>
<dbReference type="PANTHER" id="PTHR45931">
    <property type="entry name" value="SI:CH211-59O9.10"/>
    <property type="match status" value="1"/>
</dbReference>
<evidence type="ECO:0000256" key="2">
    <source>
        <dbReference type="ARBA" id="ARBA00022771"/>
    </source>
</evidence>
<keyword evidence="3" id="KW-0862">Zinc</keyword>
<dbReference type="SMART" id="SM00184">
    <property type="entry name" value="RING"/>
    <property type="match status" value="1"/>
</dbReference>
<evidence type="ECO:0000256" key="4">
    <source>
        <dbReference type="PROSITE-ProRule" id="PRU00175"/>
    </source>
</evidence>
<evidence type="ECO:0000259" key="6">
    <source>
        <dbReference type="PROSITE" id="PS50089"/>
    </source>
</evidence>
<dbReference type="GO" id="GO:0008270">
    <property type="term" value="F:zinc ion binding"/>
    <property type="evidence" value="ECO:0007669"/>
    <property type="project" value="UniProtKB-KW"/>
</dbReference>
<dbReference type="InterPro" id="IPR013083">
    <property type="entry name" value="Znf_RING/FYVE/PHD"/>
</dbReference>
<evidence type="ECO:0000256" key="1">
    <source>
        <dbReference type="ARBA" id="ARBA00022723"/>
    </source>
</evidence>
<accession>A0AAU9IZF2</accession>
<feature type="transmembrane region" description="Helical" evidence="5">
    <location>
        <begin position="93"/>
        <end position="110"/>
    </location>
</feature>
<evidence type="ECO:0000256" key="3">
    <source>
        <dbReference type="ARBA" id="ARBA00022833"/>
    </source>
</evidence>
<dbReference type="InterPro" id="IPR001841">
    <property type="entry name" value="Znf_RING"/>
</dbReference>